<sequence length="269" mass="28287">MSSCGRGTTSENRHMDYNALAQRHAMAIIAIVLLAVPVAAGCAWRWSARERRSSATAVALAAFVPVAFGVSVYVAIAMRIAHGSAFSSADQLLLDAVRDGTPALAARWFARVTHLGDPPLLALLCALMCATLVLTRRFGLAVYFAAVTSAGGLLNQALKAMMRRDRPTGSTVPLPDSFAFPSGHTFGSIVCYGMCAYVLLRLAPTRWDPLIVALACFIVLVIGTSRVVMGVHFPGDVIGGFASGGAWLAACIGAAEVLRRRARPGSVVG</sequence>
<keyword evidence="1" id="KW-0812">Transmembrane</keyword>
<reference evidence="3 4" key="1">
    <citation type="journal article" date="2013" name="Genome Announc.">
        <title>Complete Genome Sequence of Burkholderia sp. Strain RPE64, Bacterial Symbiont of the Bean Bug Riptortus pedestris.</title>
        <authorList>
            <person name="Shibata T.F."/>
            <person name="Maeda T."/>
            <person name="Nikoh N."/>
            <person name="Yamaguchi K."/>
            <person name="Oshima K."/>
            <person name="Hattori M."/>
            <person name="Nishiyama T."/>
            <person name="Hasebe M."/>
            <person name="Fukatsu T."/>
            <person name="Kikuchi Y."/>
            <person name="Shigenobu S."/>
        </authorList>
    </citation>
    <scope>NUCLEOTIDE SEQUENCE [LARGE SCALE GENOMIC DNA]</scope>
    <source>
        <plasmid evidence="3 4">p1</plasmid>
    </source>
</reference>
<dbReference type="PANTHER" id="PTHR14969:SF13">
    <property type="entry name" value="AT30094P"/>
    <property type="match status" value="1"/>
</dbReference>
<dbReference type="InterPro" id="IPR000326">
    <property type="entry name" value="PAP2/HPO"/>
</dbReference>
<name>R4WZ98_9BURK</name>
<dbReference type="AlphaFoldDB" id="R4WZ98"/>
<proteinExistence type="predicted"/>
<dbReference type="Pfam" id="PF01569">
    <property type="entry name" value="PAP2"/>
    <property type="match status" value="1"/>
</dbReference>
<dbReference type="Gene3D" id="1.20.144.10">
    <property type="entry name" value="Phosphatidic acid phosphatase type 2/haloperoxidase"/>
    <property type="match status" value="1"/>
</dbReference>
<evidence type="ECO:0000313" key="4">
    <source>
        <dbReference type="Proteomes" id="UP000013966"/>
    </source>
</evidence>
<keyword evidence="1" id="KW-0472">Membrane</keyword>
<feature type="transmembrane region" description="Helical" evidence="1">
    <location>
        <begin position="58"/>
        <end position="81"/>
    </location>
</feature>
<feature type="domain" description="Phosphatidic acid phosphatase type 2/haloperoxidase" evidence="2">
    <location>
        <begin position="138"/>
        <end position="252"/>
    </location>
</feature>
<evidence type="ECO:0000256" key="1">
    <source>
        <dbReference type="SAM" id="Phobius"/>
    </source>
</evidence>
<feature type="transmembrane region" description="Helical" evidence="1">
    <location>
        <begin position="25"/>
        <end position="46"/>
    </location>
</feature>
<dbReference type="HOGENOM" id="CLU_072573_3_0_4"/>
<protein>
    <submittedName>
        <fullName evidence="3">Phosphoesterase PA-phosphatase related protein</fullName>
    </submittedName>
</protein>
<dbReference type="CDD" id="cd03392">
    <property type="entry name" value="PAP2_like_2"/>
    <property type="match status" value="1"/>
</dbReference>
<dbReference type="PATRIC" id="fig|758793.3.peg.5245"/>
<evidence type="ECO:0000313" key="3">
    <source>
        <dbReference type="EMBL" id="BAN27025.1"/>
    </source>
</evidence>
<evidence type="ECO:0000259" key="2">
    <source>
        <dbReference type="SMART" id="SM00014"/>
    </source>
</evidence>
<feature type="transmembrane region" description="Helical" evidence="1">
    <location>
        <begin position="118"/>
        <end position="135"/>
    </location>
</feature>
<dbReference type="SUPFAM" id="SSF48317">
    <property type="entry name" value="Acid phosphatase/Vanadium-dependent haloperoxidase"/>
    <property type="match status" value="1"/>
</dbReference>
<keyword evidence="4" id="KW-1185">Reference proteome</keyword>
<geneLocation type="plasmid" evidence="3 4">
    <name>p1</name>
</geneLocation>
<organism evidence="3 4">
    <name type="scientific">Caballeronia insecticola</name>
    <dbReference type="NCBI Taxonomy" id="758793"/>
    <lineage>
        <taxon>Bacteria</taxon>
        <taxon>Pseudomonadati</taxon>
        <taxon>Pseudomonadota</taxon>
        <taxon>Betaproteobacteria</taxon>
        <taxon>Burkholderiales</taxon>
        <taxon>Burkholderiaceae</taxon>
        <taxon>Caballeronia</taxon>
    </lineage>
</organism>
<gene>
    <name evidence="3" type="ORF">BRPE64_DCDS00890</name>
</gene>
<keyword evidence="3" id="KW-0614">Plasmid</keyword>
<accession>R4WZ98</accession>
<feature type="transmembrane region" description="Helical" evidence="1">
    <location>
        <begin position="237"/>
        <end position="258"/>
    </location>
</feature>
<dbReference type="InterPro" id="IPR036938">
    <property type="entry name" value="PAP2/HPO_sf"/>
</dbReference>
<reference evidence="3 4" key="2">
    <citation type="journal article" date="2018" name="Int. J. Syst. Evol. Microbiol.">
        <title>Burkholderia insecticola sp. nov., a gut symbiotic bacterium of the bean bug Riptortus pedestris.</title>
        <authorList>
            <person name="Takeshita K."/>
            <person name="Tamaki H."/>
            <person name="Ohbayashi T."/>
            <person name="Meng X.-Y."/>
            <person name="Sone T."/>
            <person name="Mitani Y."/>
            <person name="Peeters C."/>
            <person name="Kikuchi Y."/>
            <person name="Vandamme P."/>
        </authorList>
    </citation>
    <scope>NUCLEOTIDE SEQUENCE [LARGE SCALE GENOMIC DNA]</scope>
    <source>
        <strain evidence="3">RPE64</strain>
        <plasmid evidence="3 4">p1</plasmid>
    </source>
</reference>
<dbReference type="EMBL" id="AP013061">
    <property type="protein sequence ID" value="BAN27025.1"/>
    <property type="molecule type" value="Genomic_DNA"/>
</dbReference>
<keyword evidence="1" id="KW-1133">Transmembrane helix</keyword>
<feature type="transmembrane region" description="Helical" evidence="1">
    <location>
        <begin position="211"/>
        <end position="231"/>
    </location>
</feature>
<feature type="transmembrane region" description="Helical" evidence="1">
    <location>
        <begin position="140"/>
        <end position="158"/>
    </location>
</feature>
<dbReference type="KEGG" id="buo:BRPE64_DCDS00890"/>
<dbReference type="PANTHER" id="PTHR14969">
    <property type="entry name" value="SPHINGOSINE-1-PHOSPHATE PHOSPHOHYDROLASE"/>
    <property type="match status" value="1"/>
</dbReference>
<dbReference type="SMART" id="SM00014">
    <property type="entry name" value="acidPPc"/>
    <property type="match status" value="1"/>
</dbReference>
<dbReference type="Proteomes" id="UP000013966">
    <property type="component" value="Plasmid p1"/>
</dbReference>
<feature type="transmembrane region" description="Helical" evidence="1">
    <location>
        <begin position="178"/>
        <end position="199"/>
    </location>
</feature>